<accession>A0A388KL20</accession>
<reference evidence="2 3" key="1">
    <citation type="journal article" date="2018" name="Cell">
        <title>The Chara Genome: Secondary Complexity and Implications for Plant Terrestrialization.</title>
        <authorList>
            <person name="Nishiyama T."/>
            <person name="Sakayama H."/>
            <person name="Vries J.D."/>
            <person name="Buschmann H."/>
            <person name="Saint-Marcoux D."/>
            <person name="Ullrich K.K."/>
            <person name="Haas F.B."/>
            <person name="Vanderstraeten L."/>
            <person name="Becker D."/>
            <person name="Lang D."/>
            <person name="Vosolsobe S."/>
            <person name="Rombauts S."/>
            <person name="Wilhelmsson P.K.I."/>
            <person name="Janitza P."/>
            <person name="Kern R."/>
            <person name="Heyl A."/>
            <person name="Rumpler F."/>
            <person name="Villalobos L.I.A.C."/>
            <person name="Clay J.M."/>
            <person name="Skokan R."/>
            <person name="Toyoda A."/>
            <person name="Suzuki Y."/>
            <person name="Kagoshima H."/>
            <person name="Schijlen E."/>
            <person name="Tajeshwar N."/>
            <person name="Catarino B."/>
            <person name="Hetherington A.J."/>
            <person name="Saltykova A."/>
            <person name="Bonnot C."/>
            <person name="Breuninger H."/>
            <person name="Symeonidi A."/>
            <person name="Radhakrishnan G.V."/>
            <person name="Van Nieuwerburgh F."/>
            <person name="Deforce D."/>
            <person name="Chang C."/>
            <person name="Karol K.G."/>
            <person name="Hedrich R."/>
            <person name="Ulvskov P."/>
            <person name="Glockner G."/>
            <person name="Delwiche C.F."/>
            <person name="Petrasek J."/>
            <person name="Van de Peer Y."/>
            <person name="Friml J."/>
            <person name="Beilby M."/>
            <person name="Dolan L."/>
            <person name="Kohara Y."/>
            <person name="Sugano S."/>
            <person name="Fujiyama A."/>
            <person name="Delaux P.-M."/>
            <person name="Quint M."/>
            <person name="TheiBen G."/>
            <person name="Hagemann M."/>
            <person name="Harholt J."/>
            <person name="Dunand C."/>
            <person name="Zachgo S."/>
            <person name="Langdale J."/>
            <person name="Maumus F."/>
            <person name="Straeten D.V.D."/>
            <person name="Gould S.B."/>
            <person name="Rensing S.A."/>
        </authorList>
    </citation>
    <scope>NUCLEOTIDE SEQUENCE [LARGE SCALE GENOMIC DNA]</scope>
    <source>
        <strain evidence="2 3">S276</strain>
    </source>
</reference>
<feature type="region of interest" description="Disordered" evidence="1">
    <location>
        <begin position="13"/>
        <end position="45"/>
    </location>
</feature>
<evidence type="ECO:0000313" key="2">
    <source>
        <dbReference type="EMBL" id="GBG70742.1"/>
    </source>
</evidence>
<feature type="region of interest" description="Disordered" evidence="1">
    <location>
        <begin position="66"/>
        <end position="85"/>
    </location>
</feature>
<proteinExistence type="predicted"/>
<dbReference type="EMBL" id="BFEA01000135">
    <property type="protein sequence ID" value="GBG70742.1"/>
    <property type="molecule type" value="Genomic_DNA"/>
</dbReference>
<protein>
    <submittedName>
        <fullName evidence="2">Uncharacterized protein</fullName>
    </submittedName>
</protein>
<evidence type="ECO:0000256" key="1">
    <source>
        <dbReference type="SAM" id="MobiDB-lite"/>
    </source>
</evidence>
<dbReference type="AlphaFoldDB" id="A0A388KL20"/>
<keyword evidence="3" id="KW-1185">Reference proteome</keyword>
<organism evidence="2 3">
    <name type="scientific">Chara braunii</name>
    <name type="common">Braun's stonewort</name>
    <dbReference type="NCBI Taxonomy" id="69332"/>
    <lineage>
        <taxon>Eukaryota</taxon>
        <taxon>Viridiplantae</taxon>
        <taxon>Streptophyta</taxon>
        <taxon>Charophyceae</taxon>
        <taxon>Charales</taxon>
        <taxon>Characeae</taxon>
        <taxon>Chara</taxon>
    </lineage>
</organism>
<sequence>MREILLWIGRREKEEEERKKREIDEAKRKEEEERREGEKLREEQAREAKLEATIVRILMQHEASMMKTPASQAGNGIKKRSPHSKARMLRDITSYIAESEDDSEEVKEEAEKLIEALESRRKPKQGAAIIRTAVSRVKKVPTPRRDKAREDNRVSNGEVFETPRKACPAECSSEGLVDFALSQTKVLSAVRAGDIQKICDKEGIAYVKKDISIQEIVRCRTRLAYEGFFELKSQTPDSKTPARGLETP</sequence>
<name>A0A388KL20_CHABU</name>
<dbReference type="Proteomes" id="UP000265515">
    <property type="component" value="Unassembled WGS sequence"/>
</dbReference>
<evidence type="ECO:0000313" key="3">
    <source>
        <dbReference type="Proteomes" id="UP000265515"/>
    </source>
</evidence>
<comment type="caution">
    <text evidence="2">The sequence shown here is derived from an EMBL/GenBank/DDBJ whole genome shotgun (WGS) entry which is preliminary data.</text>
</comment>
<gene>
    <name evidence="2" type="ORF">CBR_g8039</name>
</gene>
<dbReference type="Gramene" id="GBG70742">
    <property type="protein sequence ID" value="GBG70742"/>
    <property type="gene ID" value="CBR_g8039"/>
</dbReference>